<accession>A0AAV5FND0</accession>
<dbReference type="GO" id="GO:0030289">
    <property type="term" value="C:protein phosphatase 4 complex"/>
    <property type="evidence" value="ECO:0007669"/>
    <property type="project" value="TreeGrafter"/>
</dbReference>
<dbReference type="InterPro" id="IPR051137">
    <property type="entry name" value="PP4R3-like"/>
</dbReference>
<dbReference type="InterPro" id="IPR011993">
    <property type="entry name" value="PH-like_dom_sf"/>
</dbReference>
<gene>
    <name evidence="4" type="primary">gb24801</name>
    <name evidence="4" type="ORF">PR202_gb24801</name>
</gene>
<protein>
    <recommendedName>
        <fullName evidence="6">Serine/threonine-protein phosphatase 4 regulatory subunit 3-like central domain-containing protein</fullName>
    </recommendedName>
</protein>
<sequence>MSSFPRKPGGLPVAEEQARLNSTGTGVPAHTRMQRVRVYCLTDEGKWDDHGTGHVTIDYIKGSRELALAVVDEKDSDTLLLHNITSDDIYRKQEERIISWKDPEQSLELALSFQEASGCSYIWDSIHNIQQNLQLNVLRSQVGPHPALESQEASREYGRKFELQVVHVVCPNVMNYRTEEYTVLVLVSSSIIVLLADESLVSVHGELKDLPPLELSSLPLMLKIILAHGTADQMRVAELICQDHEYFPKLVNIFRLLLLNNSAIFEKIFSDAFILDIIGTLEYDPEVHNVQNHRTFLREHVVFKEAIPIRNASVVSKIHQNYRICELYKRSCFDEFCTLSKSLQLVQQLQLSRDLVSEGVLDIISDVLQSHDEVVASTGTSILIHFLEQDPNLILTYIAHQDQNCLEGSSLLEILASSTNSF</sequence>
<dbReference type="Pfam" id="PF22972">
    <property type="entry name" value="EVH1_PP4R3"/>
    <property type="match status" value="1"/>
</dbReference>
<dbReference type="InterPro" id="IPR055236">
    <property type="entry name" value="EVH1_PP4R3"/>
</dbReference>
<keyword evidence="5" id="KW-1185">Reference proteome</keyword>
<dbReference type="PANTHER" id="PTHR23318:SF20">
    <property type="entry name" value="SERINE_THREONINE-PROTEIN PHOSPHATASE 4 REGULATORY SUBUNIT 3-LIKE CENTRAL DOMAIN-CONTAINING PROTEIN"/>
    <property type="match status" value="1"/>
</dbReference>
<dbReference type="InterPro" id="IPR006887">
    <property type="entry name" value="P4R3-like_central_dom"/>
</dbReference>
<evidence type="ECO:0000313" key="4">
    <source>
        <dbReference type="EMBL" id="GJN35980.1"/>
    </source>
</evidence>
<dbReference type="PANTHER" id="PTHR23318">
    <property type="entry name" value="ATP SYNTHASE GAMMA-RELATED"/>
    <property type="match status" value="1"/>
</dbReference>
<reference evidence="4" key="2">
    <citation type="submission" date="2021-12" db="EMBL/GenBank/DDBJ databases">
        <title>Resequencing data analysis of finger millet.</title>
        <authorList>
            <person name="Hatakeyama M."/>
            <person name="Aluri S."/>
            <person name="Balachadran M.T."/>
            <person name="Sivarajan S.R."/>
            <person name="Poveda L."/>
            <person name="Shimizu-Inatsugi R."/>
            <person name="Schlapbach R."/>
            <person name="Sreeman S.M."/>
            <person name="Shimizu K.K."/>
        </authorList>
    </citation>
    <scope>NUCLEOTIDE SEQUENCE</scope>
</reference>
<proteinExistence type="predicted"/>
<dbReference type="EMBL" id="BQKI01000088">
    <property type="protein sequence ID" value="GJN35980.1"/>
    <property type="molecule type" value="Genomic_DNA"/>
</dbReference>
<organism evidence="4 5">
    <name type="scientific">Eleusine coracana subsp. coracana</name>
    <dbReference type="NCBI Taxonomy" id="191504"/>
    <lineage>
        <taxon>Eukaryota</taxon>
        <taxon>Viridiplantae</taxon>
        <taxon>Streptophyta</taxon>
        <taxon>Embryophyta</taxon>
        <taxon>Tracheophyta</taxon>
        <taxon>Spermatophyta</taxon>
        <taxon>Magnoliopsida</taxon>
        <taxon>Liliopsida</taxon>
        <taxon>Poales</taxon>
        <taxon>Poaceae</taxon>
        <taxon>PACMAD clade</taxon>
        <taxon>Chloridoideae</taxon>
        <taxon>Cynodonteae</taxon>
        <taxon>Eleusininae</taxon>
        <taxon>Eleusine</taxon>
    </lineage>
</organism>
<feature type="region of interest" description="Disordered" evidence="1">
    <location>
        <begin position="1"/>
        <end position="27"/>
    </location>
</feature>
<evidence type="ECO:0000259" key="3">
    <source>
        <dbReference type="Pfam" id="PF22972"/>
    </source>
</evidence>
<evidence type="ECO:0000313" key="5">
    <source>
        <dbReference type="Proteomes" id="UP001054889"/>
    </source>
</evidence>
<dbReference type="Pfam" id="PF04802">
    <property type="entry name" value="PP4R3"/>
    <property type="match status" value="2"/>
</dbReference>
<reference evidence="4" key="1">
    <citation type="journal article" date="2018" name="DNA Res.">
        <title>Multiple hybrid de novo genome assembly of finger millet, an orphan allotetraploid crop.</title>
        <authorList>
            <person name="Hatakeyama M."/>
            <person name="Aluri S."/>
            <person name="Balachadran M.T."/>
            <person name="Sivarajan S.R."/>
            <person name="Patrignani A."/>
            <person name="Gruter S."/>
            <person name="Poveda L."/>
            <person name="Shimizu-Inatsugi R."/>
            <person name="Baeten J."/>
            <person name="Francoijs K.J."/>
            <person name="Nataraja K.N."/>
            <person name="Reddy Y.A.N."/>
            <person name="Phadnis S."/>
            <person name="Ravikumar R.L."/>
            <person name="Schlapbach R."/>
            <person name="Sreeman S.M."/>
            <person name="Shimizu K.K."/>
        </authorList>
    </citation>
    <scope>NUCLEOTIDE SEQUENCE</scope>
</reference>
<feature type="domain" description="Serine/threonine-protein phosphatase 4 regulatory subunit 3-like central" evidence="2">
    <location>
        <begin position="249"/>
        <end position="324"/>
    </location>
</feature>
<name>A0AAV5FND0_ELECO</name>
<feature type="domain" description="PP4R3 EVH1-like" evidence="3">
    <location>
        <begin position="34"/>
        <end position="132"/>
    </location>
</feature>
<dbReference type="Proteomes" id="UP001054889">
    <property type="component" value="Unassembled WGS sequence"/>
</dbReference>
<dbReference type="SUPFAM" id="SSF50729">
    <property type="entry name" value="PH domain-like"/>
    <property type="match status" value="1"/>
</dbReference>
<dbReference type="Gene3D" id="2.30.29.30">
    <property type="entry name" value="Pleckstrin-homology domain (PH domain)/Phosphotyrosine-binding domain (PTB)"/>
    <property type="match status" value="1"/>
</dbReference>
<dbReference type="GO" id="GO:0072542">
    <property type="term" value="F:protein phosphatase activator activity"/>
    <property type="evidence" value="ECO:0007669"/>
    <property type="project" value="TreeGrafter"/>
</dbReference>
<feature type="domain" description="Serine/threonine-protein phosphatase 4 regulatory subunit 3-like central" evidence="2">
    <location>
        <begin position="333"/>
        <end position="416"/>
    </location>
</feature>
<comment type="caution">
    <text evidence="4">The sequence shown here is derived from an EMBL/GenBank/DDBJ whole genome shotgun (WGS) entry which is preliminary data.</text>
</comment>
<evidence type="ECO:0000259" key="2">
    <source>
        <dbReference type="Pfam" id="PF04802"/>
    </source>
</evidence>
<dbReference type="GO" id="GO:0005654">
    <property type="term" value="C:nucleoplasm"/>
    <property type="evidence" value="ECO:0007669"/>
    <property type="project" value="TreeGrafter"/>
</dbReference>
<evidence type="ECO:0008006" key="6">
    <source>
        <dbReference type="Google" id="ProtNLM"/>
    </source>
</evidence>
<dbReference type="AlphaFoldDB" id="A0AAV5FND0"/>
<evidence type="ECO:0000256" key="1">
    <source>
        <dbReference type="SAM" id="MobiDB-lite"/>
    </source>
</evidence>